<reference evidence="2" key="1">
    <citation type="submission" date="2017-07" db="EMBL/GenBank/DDBJ databases">
        <title>Taro Niue Genome Assembly and Annotation.</title>
        <authorList>
            <person name="Atibalentja N."/>
            <person name="Keating K."/>
            <person name="Fields C.J."/>
        </authorList>
    </citation>
    <scope>NUCLEOTIDE SEQUENCE</scope>
    <source>
        <strain evidence="2">Niue_2</strain>
        <tissue evidence="2">Leaf</tissue>
    </source>
</reference>
<feature type="non-terminal residue" evidence="2">
    <location>
        <position position="62"/>
    </location>
</feature>
<sequence>RTYNSNKGVRVSRTDDTDLDGTTQVSRQSPELTAWLTENLGHPTRERATSANAPLIISKHIT</sequence>
<evidence type="ECO:0000313" key="3">
    <source>
        <dbReference type="Proteomes" id="UP000652761"/>
    </source>
</evidence>
<proteinExistence type="predicted"/>
<feature type="non-terminal residue" evidence="2">
    <location>
        <position position="1"/>
    </location>
</feature>
<keyword evidence="3" id="KW-1185">Reference proteome</keyword>
<name>A0A843VUS0_COLES</name>
<dbReference type="EMBL" id="NMUH01001733">
    <property type="protein sequence ID" value="MQL94939.1"/>
    <property type="molecule type" value="Genomic_DNA"/>
</dbReference>
<evidence type="ECO:0000256" key="1">
    <source>
        <dbReference type="SAM" id="MobiDB-lite"/>
    </source>
</evidence>
<protein>
    <submittedName>
        <fullName evidence="2">Uncharacterized protein</fullName>
    </submittedName>
</protein>
<comment type="caution">
    <text evidence="2">The sequence shown here is derived from an EMBL/GenBank/DDBJ whole genome shotgun (WGS) entry which is preliminary data.</text>
</comment>
<accession>A0A843VUS0</accession>
<gene>
    <name evidence="2" type="ORF">Taro_027604</name>
</gene>
<dbReference type="AlphaFoldDB" id="A0A843VUS0"/>
<feature type="region of interest" description="Disordered" evidence="1">
    <location>
        <begin position="1"/>
        <end position="62"/>
    </location>
</feature>
<feature type="compositionally biased region" description="Polar residues" evidence="1">
    <location>
        <begin position="20"/>
        <end position="31"/>
    </location>
</feature>
<evidence type="ECO:0000313" key="2">
    <source>
        <dbReference type="EMBL" id="MQL94939.1"/>
    </source>
</evidence>
<dbReference type="Proteomes" id="UP000652761">
    <property type="component" value="Unassembled WGS sequence"/>
</dbReference>
<organism evidence="2 3">
    <name type="scientific">Colocasia esculenta</name>
    <name type="common">Wild taro</name>
    <name type="synonym">Arum esculentum</name>
    <dbReference type="NCBI Taxonomy" id="4460"/>
    <lineage>
        <taxon>Eukaryota</taxon>
        <taxon>Viridiplantae</taxon>
        <taxon>Streptophyta</taxon>
        <taxon>Embryophyta</taxon>
        <taxon>Tracheophyta</taxon>
        <taxon>Spermatophyta</taxon>
        <taxon>Magnoliopsida</taxon>
        <taxon>Liliopsida</taxon>
        <taxon>Araceae</taxon>
        <taxon>Aroideae</taxon>
        <taxon>Colocasieae</taxon>
        <taxon>Colocasia</taxon>
    </lineage>
</organism>